<reference evidence="1 2" key="1">
    <citation type="journal article" date="2006" name="Syst. Appl. Microbiol.">
        <title>Anoxybacillus amylolyticus sp. nov., a thermophilic amylase producing bacterium isolated from Mount Rittmann (Antarctica).</title>
        <authorList>
            <person name="Poli A."/>
            <person name="Esposito E."/>
            <person name="Lama L."/>
            <person name="Orlando P."/>
            <person name="Nicolaus G."/>
            <person name="de Appolonia F."/>
            <person name="Gambacorta A."/>
            <person name="Nicolaus B."/>
        </authorList>
    </citation>
    <scope>NUCLEOTIDE SEQUENCE [LARGE SCALE GENOMIC DNA]</scope>
    <source>
        <strain evidence="1 2">DSM 15939</strain>
        <plasmid evidence="2">Plasmid pdsm15939_1</plasmid>
    </source>
</reference>
<evidence type="ECO:0000313" key="1">
    <source>
        <dbReference type="EMBL" id="ANB62332.1"/>
    </source>
</evidence>
<name>A0A160F7R8_9BACL</name>
<dbReference type="KEGG" id="aamy:GFC30_3210"/>
<dbReference type="Pfam" id="PF10049">
    <property type="entry name" value="DUF2283"/>
    <property type="match status" value="1"/>
</dbReference>
<sequence>MKEQVKIHYDEECDVLYISFGEPRPSYAEDFEDGVYIRYDMETDVLTGVTILDFSKRKNELKNMPWPFTFPIESVNEVVH</sequence>
<dbReference type="RefSeq" id="WP_066327915.1">
    <property type="nucleotide sequence ID" value="NZ_CP015439.1"/>
</dbReference>
<dbReference type="Proteomes" id="UP000076865">
    <property type="component" value="Plasmid pDSM15939_1"/>
</dbReference>
<gene>
    <name evidence="1" type="ORF">GFC30_3210</name>
</gene>
<dbReference type="OrthoDB" id="2971983at2"/>
<protein>
    <recommendedName>
        <fullName evidence="3">DUF2283 domain-containing protein</fullName>
    </recommendedName>
</protein>
<organism evidence="1 2">
    <name type="scientific">Anoxybacteroides amylolyticum</name>
    <dbReference type="NCBI Taxonomy" id="294699"/>
    <lineage>
        <taxon>Bacteria</taxon>
        <taxon>Bacillati</taxon>
        <taxon>Bacillota</taxon>
        <taxon>Bacilli</taxon>
        <taxon>Bacillales</taxon>
        <taxon>Anoxybacillaceae</taxon>
        <taxon>Anoxybacteroides</taxon>
    </lineage>
</organism>
<evidence type="ECO:0000313" key="2">
    <source>
        <dbReference type="Proteomes" id="UP000076865"/>
    </source>
</evidence>
<accession>A0A160F7R8</accession>
<proteinExistence type="predicted"/>
<dbReference type="AlphaFoldDB" id="A0A160F7R8"/>
<evidence type="ECO:0008006" key="3">
    <source>
        <dbReference type="Google" id="ProtNLM"/>
    </source>
</evidence>
<dbReference type="InterPro" id="IPR019270">
    <property type="entry name" value="DUF2283"/>
</dbReference>
<keyword evidence="2" id="KW-1185">Reference proteome</keyword>
<dbReference type="EMBL" id="CP015439">
    <property type="protein sequence ID" value="ANB62332.1"/>
    <property type="molecule type" value="Genomic_DNA"/>
</dbReference>
<geneLocation type="plasmid" evidence="2">
    <name>pdsm15939_1</name>
</geneLocation>
<keyword evidence="1" id="KW-0614">Plasmid</keyword>